<organism evidence="1">
    <name type="scientific">Spongospora subterranea</name>
    <dbReference type="NCBI Taxonomy" id="70186"/>
    <lineage>
        <taxon>Eukaryota</taxon>
        <taxon>Sar</taxon>
        <taxon>Rhizaria</taxon>
        <taxon>Endomyxa</taxon>
        <taxon>Phytomyxea</taxon>
        <taxon>Plasmodiophorida</taxon>
        <taxon>Plasmodiophoridae</taxon>
        <taxon>Spongospora</taxon>
    </lineage>
</organism>
<dbReference type="EMBL" id="HACM01003248">
    <property type="protein sequence ID" value="CRZ03690.1"/>
    <property type="molecule type" value="Transcribed_RNA"/>
</dbReference>
<protein>
    <submittedName>
        <fullName evidence="1">Uncharacterized protein</fullName>
    </submittedName>
</protein>
<accession>A0A0H5QNE5</accession>
<reference evidence="1" key="1">
    <citation type="submission" date="2015-04" db="EMBL/GenBank/DDBJ databases">
        <title>The genome sequence of the plant pathogenic Rhizarian Plasmodiophora brassicae reveals insights in its biotrophic life cycle and the origin of chitin synthesis.</title>
        <authorList>
            <person name="Schwelm A."/>
            <person name="Fogelqvist J."/>
            <person name="Knaust A."/>
            <person name="Julke S."/>
            <person name="Lilja T."/>
            <person name="Dhandapani V."/>
            <person name="Bonilla-Rosso G."/>
            <person name="Karlsson M."/>
            <person name="Shevchenko A."/>
            <person name="Choi S.R."/>
            <person name="Kim H.G."/>
            <person name="Park J.Y."/>
            <person name="Lim Y.P."/>
            <person name="Ludwig-Muller J."/>
            <person name="Dixelius C."/>
        </authorList>
    </citation>
    <scope>NUCLEOTIDE SEQUENCE</scope>
    <source>
        <tissue evidence="1">Potato root galls</tissue>
    </source>
</reference>
<proteinExistence type="predicted"/>
<sequence>MASFTVAVLDTIFADPKTSKTKASIVQQNAKASLATVPYFHRRCFQHKPRSSASTEGVASYSTRDAKIIFAALGRIIVAIRLITAPLPTTVREVLGPASTKNLVGRDTL</sequence>
<dbReference type="AlphaFoldDB" id="A0A0H5QNE5"/>
<evidence type="ECO:0000313" key="1">
    <source>
        <dbReference type="EMBL" id="CRZ03690.1"/>
    </source>
</evidence>
<name>A0A0H5QNE5_9EUKA</name>